<feature type="chain" id="PRO_5006626465" evidence="1">
    <location>
        <begin position="31"/>
        <end position="155"/>
    </location>
</feature>
<feature type="signal peptide" evidence="1">
    <location>
        <begin position="1"/>
        <end position="30"/>
    </location>
</feature>
<protein>
    <submittedName>
        <fullName evidence="2">Uncharacterized protein</fullName>
    </submittedName>
</protein>
<evidence type="ECO:0000313" key="2">
    <source>
        <dbReference type="EMBL" id="CUU58483.1"/>
    </source>
</evidence>
<dbReference type="EMBL" id="FAOZ01000019">
    <property type="protein sequence ID" value="CUU58483.1"/>
    <property type="molecule type" value="Genomic_DNA"/>
</dbReference>
<organism evidence="2 3">
    <name type="scientific">Parafrankia irregularis</name>
    <dbReference type="NCBI Taxonomy" id="795642"/>
    <lineage>
        <taxon>Bacteria</taxon>
        <taxon>Bacillati</taxon>
        <taxon>Actinomycetota</taxon>
        <taxon>Actinomycetes</taxon>
        <taxon>Frankiales</taxon>
        <taxon>Frankiaceae</taxon>
        <taxon>Parafrankia</taxon>
    </lineage>
</organism>
<name>A0A0S4QSK6_9ACTN</name>
<dbReference type="AlphaFoldDB" id="A0A0S4QSK6"/>
<dbReference type="Proteomes" id="UP000198802">
    <property type="component" value="Unassembled WGS sequence"/>
</dbReference>
<gene>
    <name evidence="2" type="ORF">Ga0074812_119117</name>
</gene>
<evidence type="ECO:0000256" key="1">
    <source>
        <dbReference type="SAM" id="SignalP"/>
    </source>
</evidence>
<evidence type="ECO:0000313" key="3">
    <source>
        <dbReference type="Proteomes" id="UP000198802"/>
    </source>
</evidence>
<dbReference type="RefSeq" id="WP_054569071.1">
    <property type="nucleotide sequence ID" value="NZ_FAOZ01000019.1"/>
</dbReference>
<keyword evidence="1" id="KW-0732">Signal</keyword>
<reference evidence="3" key="1">
    <citation type="submission" date="2015-11" db="EMBL/GenBank/DDBJ databases">
        <authorList>
            <person name="Varghese N."/>
        </authorList>
    </citation>
    <scope>NUCLEOTIDE SEQUENCE [LARGE SCALE GENOMIC DNA]</scope>
    <source>
        <strain evidence="3">DSM 45899</strain>
    </source>
</reference>
<keyword evidence="3" id="KW-1185">Reference proteome</keyword>
<proteinExistence type="predicted"/>
<accession>A0A0S4QSK6</accession>
<sequence length="155" mass="16004">MLRSSVRRASARATLILAALASMLALTVGAAPVAGASASVYYLPVGCWSGTATTALGATESVESHFYLNGKFEVSTPTGDFTGSWKSTGPRTFTYGFVRTLPGPGGVVIGTIDIKHSATFTAWNTYTSTGTATAYDLNGNVLFSGPVSSTGTRTF</sequence>